<keyword evidence="9" id="KW-1185">Reference proteome</keyword>
<evidence type="ECO:0000256" key="5">
    <source>
        <dbReference type="ARBA" id="ARBA00034848"/>
    </source>
</evidence>
<gene>
    <name evidence="8" type="ORF">KGM_214730</name>
</gene>
<comment type="catalytic activity">
    <reaction evidence="7">
        <text>N-terminal N(alpha)-acetyl-L-cysteinyl-L-aspartyl-[protein] + H2O = N-terminal L-aspartyl-[protein] + N-acetyl-L-cysteine</text>
        <dbReference type="Rhea" id="RHEA:74579"/>
        <dbReference type="Rhea" id="RHEA-COMP:12669"/>
        <dbReference type="Rhea" id="RHEA-COMP:18395"/>
        <dbReference type="ChEBI" id="CHEBI:15377"/>
        <dbReference type="ChEBI" id="CHEBI:64720"/>
        <dbReference type="ChEBI" id="CHEBI:78236"/>
        <dbReference type="ChEBI" id="CHEBI:193599"/>
    </reaction>
    <physiologicalReaction direction="left-to-right" evidence="7">
        <dbReference type="Rhea" id="RHEA:74580"/>
    </physiologicalReaction>
</comment>
<dbReference type="EMBL" id="AGBW02008475">
    <property type="protein sequence ID" value="OWR53263.1"/>
    <property type="molecule type" value="Genomic_DNA"/>
</dbReference>
<proteinExistence type="inferred from homology"/>
<protein>
    <recommendedName>
        <fullName evidence="5">Actin maturation protease</fullName>
    </recommendedName>
    <alternativeName>
        <fullName evidence="6">Actin aminopeptidase ACTMAP</fullName>
    </alternativeName>
</protein>
<dbReference type="PANTHER" id="PTHR28631">
    <property type="entry name" value="UPF0692 PROTEIN C19ORF54"/>
    <property type="match status" value="1"/>
</dbReference>
<evidence type="ECO:0000256" key="6">
    <source>
        <dbReference type="ARBA" id="ARBA00034908"/>
    </source>
</evidence>
<dbReference type="STRING" id="278856.A0A212FHP3"/>
<evidence type="ECO:0000313" key="8">
    <source>
        <dbReference type="EMBL" id="OWR53263.1"/>
    </source>
</evidence>
<sequence length="182" mass="20366">MLLDEQITPEELMNIAKQKGFSSNGEMFSCNNMAKLAQYAITLINKENINFCVKMGGLFSEEVILELLNGAVLLVAYDADFNHSPCLRRGHTAHWALVCGIIIVSEPVESYISDPNNVYVLCKHGKSRYLTAWSLNVLDKSNKNLWEFSPKKQQDGLVYTLPEGGIGGENGIRDQFLIFYGL</sequence>
<keyword evidence="1" id="KW-0031">Aminopeptidase</keyword>
<dbReference type="eggNOG" id="KOG3460">
    <property type="taxonomic scope" value="Eukaryota"/>
</dbReference>
<evidence type="ECO:0000256" key="7">
    <source>
        <dbReference type="ARBA" id="ARBA00049041"/>
    </source>
</evidence>
<keyword evidence="2" id="KW-0645">Protease</keyword>
<dbReference type="AlphaFoldDB" id="A0A212FHP3"/>
<organism evidence="8 9">
    <name type="scientific">Danaus plexippus plexippus</name>
    <dbReference type="NCBI Taxonomy" id="278856"/>
    <lineage>
        <taxon>Eukaryota</taxon>
        <taxon>Metazoa</taxon>
        <taxon>Ecdysozoa</taxon>
        <taxon>Arthropoda</taxon>
        <taxon>Hexapoda</taxon>
        <taxon>Insecta</taxon>
        <taxon>Pterygota</taxon>
        <taxon>Neoptera</taxon>
        <taxon>Endopterygota</taxon>
        <taxon>Lepidoptera</taxon>
        <taxon>Glossata</taxon>
        <taxon>Ditrysia</taxon>
        <taxon>Papilionoidea</taxon>
        <taxon>Nymphalidae</taxon>
        <taxon>Danainae</taxon>
        <taxon>Danaini</taxon>
        <taxon>Danaina</taxon>
        <taxon>Danaus</taxon>
        <taxon>Danaus</taxon>
    </lineage>
</organism>
<evidence type="ECO:0000256" key="3">
    <source>
        <dbReference type="ARBA" id="ARBA00022801"/>
    </source>
</evidence>
<comment type="similarity">
    <text evidence="4">Belongs to the ACTMAP family.</text>
</comment>
<dbReference type="InParanoid" id="A0A212FHP3"/>
<dbReference type="GO" id="GO:0004177">
    <property type="term" value="F:aminopeptidase activity"/>
    <property type="evidence" value="ECO:0007669"/>
    <property type="project" value="UniProtKB-KW"/>
</dbReference>
<reference evidence="8 9" key="1">
    <citation type="journal article" date="2011" name="Cell">
        <title>The monarch butterfly genome yields insights into long-distance migration.</title>
        <authorList>
            <person name="Zhan S."/>
            <person name="Merlin C."/>
            <person name="Boore J.L."/>
            <person name="Reppert S.M."/>
        </authorList>
    </citation>
    <scope>NUCLEOTIDE SEQUENCE [LARGE SCALE GENOMIC DNA]</scope>
    <source>
        <strain evidence="8">F-2</strain>
    </source>
</reference>
<accession>A0A212FHP3</accession>
<evidence type="ECO:0000313" key="9">
    <source>
        <dbReference type="Proteomes" id="UP000007151"/>
    </source>
</evidence>
<name>A0A212FHP3_DANPL</name>
<dbReference type="GO" id="GO:0006508">
    <property type="term" value="P:proteolysis"/>
    <property type="evidence" value="ECO:0007669"/>
    <property type="project" value="UniProtKB-KW"/>
</dbReference>
<dbReference type="FunCoup" id="A0A212FHP3">
    <property type="interactions" value="17"/>
</dbReference>
<evidence type="ECO:0000256" key="1">
    <source>
        <dbReference type="ARBA" id="ARBA00022438"/>
    </source>
</evidence>
<evidence type="ECO:0000256" key="2">
    <source>
        <dbReference type="ARBA" id="ARBA00022670"/>
    </source>
</evidence>
<dbReference type="Pfam" id="PF21646">
    <property type="entry name" value="ACTMAP-like_C"/>
    <property type="match status" value="1"/>
</dbReference>
<comment type="caution">
    <text evidence="8">The sequence shown here is derived from an EMBL/GenBank/DDBJ whole genome shotgun (WGS) entry which is preliminary data.</text>
</comment>
<dbReference type="PANTHER" id="PTHR28631:SF1">
    <property type="entry name" value="ACTIN MATURATION PROTEASE"/>
    <property type="match status" value="1"/>
</dbReference>
<keyword evidence="3" id="KW-0378">Hydrolase</keyword>
<dbReference type="KEGG" id="dpl:KGM_214730"/>
<evidence type="ECO:0000256" key="4">
    <source>
        <dbReference type="ARBA" id="ARBA00034725"/>
    </source>
</evidence>
<dbReference type="Proteomes" id="UP000007151">
    <property type="component" value="Unassembled WGS sequence"/>
</dbReference>
<dbReference type="InterPro" id="IPR040043">
    <property type="entry name" value="ACTMAP"/>
</dbReference>